<dbReference type="Gene3D" id="3.40.50.150">
    <property type="entry name" value="Vaccinia Virus protein VP39"/>
    <property type="match status" value="1"/>
</dbReference>
<evidence type="ECO:0000256" key="1">
    <source>
        <dbReference type="ARBA" id="ARBA00022603"/>
    </source>
</evidence>
<dbReference type="GO" id="GO:0044550">
    <property type="term" value="P:secondary metabolite biosynthetic process"/>
    <property type="evidence" value="ECO:0007669"/>
    <property type="project" value="UniProtKB-ARBA"/>
</dbReference>
<dbReference type="Proteomes" id="UP000234254">
    <property type="component" value="Unassembled WGS sequence"/>
</dbReference>
<dbReference type="AlphaFoldDB" id="A0A2I1DCR0"/>
<evidence type="ECO:0000256" key="3">
    <source>
        <dbReference type="ARBA" id="ARBA00022691"/>
    </source>
</evidence>
<evidence type="ECO:0000259" key="4">
    <source>
        <dbReference type="Pfam" id="PF00891"/>
    </source>
</evidence>
<gene>
    <name evidence="5" type="ORF">P168DRAFT_316157</name>
</gene>
<dbReference type="RefSeq" id="XP_024696263.1">
    <property type="nucleotide sequence ID" value="XM_024839970.1"/>
</dbReference>
<sequence length="103" mass="11686">MRWRLRLELSIEVGAQNFFQPQPINAMVESNTISLGTRAYYMHSALKDWPDNLCHKVLDNVVSAMEPGYSKILLKENVIQETGAYRETTSLDSIMRQIGQVGA</sequence>
<proteinExistence type="predicted"/>
<name>A0A2I1DCR0_ASPC2</name>
<keyword evidence="1" id="KW-0489">Methyltransferase</keyword>
<keyword evidence="6" id="KW-1185">Reference proteome</keyword>
<feature type="domain" description="O-methyltransferase C-terminal" evidence="4">
    <location>
        <begin position="39"/>
        <end position="94"/>
    </location>
</feature>
<evidence type="ECO:0000256" key="2">
    <source>
        <dbReference type="ARBA" id="ARBA00022679"/>
    </source>
</evidence>
<dbReference type="GO" id="GO:0008171">
    <property type="term" value="F:O-methyltransferase activity"/>
    <property type="evidence" value="ECO:0007669"/>
    <property type="project" value="InterPro"/>
</dbReference>
<dbReference type="OrthoDB" id="1535081at2759"/>
<evidence type="ECO:0000313" key="5">
    <source>
        <dbReference type="EMBL" id="PKY07669.1"/>
    </source>
</evidence>
<dbReference type="EMBL" id="MSFM01000002">
    <property type="protein sequence ID" value="PKY07669.1"/>
    <property type="molecule type" value="Genomic_DNA"/>
</dbReference>
<dbReference type="PROSITE" id="PS51683">
    <property type="entry name" value="SAM_OMT_II"/>
    <property type="match status" value="1"/>
</dbReference>
<dbReference type="SUPFAM" id="SSF53335">
    <property type="entry name" value="S-adenosyl-L-methionine-dependent methyltransferases"/>
    <property type="match status" value="1"/>
</dbReference>
<protein>
    <recommendedName>
        <fullName evidence="4">O-methyltransferase C-terminal domain-containing protein</fullName>
    </recommendedName>
</protein>
<evidence type="ECO:0000313" key="6">
    <source>
        <dbReference type="Proteomes" id="UP000234254"/>
    </source>
</evidence>
<keyword evidence="2" id="KW-0808">Transferase</keyword>
<accession>A0A2I1DCR0</accession>
<dbReference type="InterPro" id="IPR001077">
    <property type="entry name" value="COMT_C"/>
</dbReference>
<dbReference type="PANTHER" id="PTHR43712">
    <property type="entry name" value="PUTATIVE (AFU_ORTHOLOGUE AFUA_4G14580)-RELATED"/>
    <property type="match status" value="1"/>
</dbReference>
<dbReference type="Pfam" id="PF00891">
    <property type="entry name" value="Methyltransf_2"/>
    <property type="match status" value="1"/>
</dbReference>
<dbReference type="VEuPathDB" id="FungiDB:P168DRAFT_316157"/>
<dbReference type="GeneID" id="36547494"/>
<dbReference type="PANTHER" id="PTHR43712:SF1">
    <property type="entry name" value="HYPOTHETICAL O-METHYLTRANSFERASE (EUROFUNG)-RELATED"/>
    <property type="match status" value="1"/>
</dbReference>
<dbReference type="InterPro" id="IPR016461">
    <property type="entry name" value="COMT-like"/>
</dbReference>
<dbReference type="GO" id="GO:0032259">
    <property type="term" value="P:methylation"/>
    <property type="evidence" value="ECO:0007669"/>
    <property type="project" value="UniProtKB-KW"/>
</dbReference>
<keyword evidence="3" id="KW-0949">S-adenosyl-L-methionine</keyword>
<organism evidence="5 6">
    <name type="scientific">Aspergillus campestris (strain IBT 28561)</name>
    <dbReference type="NCBI Taxonomy" id="1392248"/>
    <lineage>
        <taxon>Eukaryota</taxon>
        <taxon>Fungi</taxon>
        <taxon>Dikarya</taxon>
        <taxon>Ascomycota</taxon>
        <taxon>Pezizomycotina</taxon>
        <taxon>Eurotiomycetes</taxon>
        <taxon>Eurotiomycetidae</taxon>
        <taxon>Eurotiales</taxon>
        <taxon>Aspergillaceae</taxon>
        <taxon>Aspergillus</taxon>
        <taxon>Aspergillus subgen. Circumdati</taxon>
    </lineage>
</organism>
<reference evidence="5" key="1">
    <citation type="submission" date="2016-12" db="EMBL/GenBank/DDBJ databases">
        <title>The genomes of Aspergillus section Nigri reveals drivers in fungal speciation.</title>
        <authorList>
            <consortium name="DOE Joint Genome Institute"/>
            <person name="Vesth T.C."/>
            <person name="Nybo J."/>
            <person name="Theobald S."/>
            <person name="Brandl J."/>
            <person name="Frisvad J.C."/>
            <person name="Nielsen K.F."/>
            <person name="Lyhne E.K."/>
            <person name="Kogle M.E."/>
            <person name="Kuo A."/>
            <person name="Riley R."/>
            <person name="Clum A."/>
            <person name="Nolan M."/>
            <person name="Lipzen A."/>
            <person name="Salamov A."/>
            <person name="Henrissat B."/>
            <person name="Wiebenga A."/>
            <person name="De vries R.P."/>
            <person name="Grigoriev I.V."/>
            <person name="Mortensen U.H."/>
            <person name="Andersen M.R."/>
            <person name="Baker S.E."/>
        </authorList>
    </citation>
    <scope>NUCLEOTIDE SEQUENCE</scope>
    <source>
        <strain evidence="5">IBT 28561</strain>
    </source>
</reference>
<comment type="caution">
    <text evidence="5">The sequence shown here is derived from an EMBL/GenBank/DDBJ whole genome shotgun (WGS) entry which is preliminary data.</text>
</comment>
<dbReference type="InterPro" id="IPR029063">
    <property type="entry name" value="SAM-dependent_MTases_sf"/>
</dbReference>